<keyword evidence="1" id="KW-0863">Zinc-finger</keyword>
<organism evidence="4">
    <name type="scientific">Alexandrium monilatum</name>
    <dbReference type="NCBI Taxonomy" id="311494"/>
    <lineage>
        <taxon>Eukaryota</taxon>
        <taxon>Sar</taxon>
        <taxon>Alveolata</taxon>
        <taxon>Dinophyceae</taxon>
        <taxon>Gonyaulacales</taxon>
        <taxon>Pyrocystaceae</taxon>
        <taxon>Alexandrium</taxon>
    </lineage>
</organism>
<evidence type="ECO:0000256" key="2">
    <source>
        <dbReference type="SAM" id="MobiDB-lite"/>
    </source>
</evidence>
<evidence type="ECO:0000256" key="1">
    <source>
        <dbReference type="PROSITE-ProRule" id="PRU00723"/>
    </source>
</evidence>
<feature type="zinc finger region" description="C3H1-type" evidence="1">
    <location>
        <begin position="346"/>
        <end position="374"/>
    </location>
</feature>
<evidence type="ECO:0000313" key="4">
    <source>
        <dbReference type="EMBL" id="CAE4635034.1"/>
    </source>
</evidence>
<feature type="region of interest" description="Disordered" evidence="2">
    <location>
        <begin position="170"/>
        <end position="211"/>
    </location>
</feature>
<feature type="compositionally biased region" description="Pro residues" evidence="2">
    <location>
        <begin position="175"/>
        <end position="197"/>
    </location>
</feature>
<dbReference type="InterPro" id="IPR000571">
    <property type="entry name" value="Znf_CCCH"/>
</dbReference>
<keyword evidence="1" id="KW-0862">Zinc</keyword>
<keyword evidence="1" id="KW-0479">Metal-binding</keyword>
<protein>
    <recommendedName>
        <fullName evidence="3">C3H1-type domain-containing protein</fullName>
    </recommendedName>
</protein>
<dbReference type="GO" id="GO:0008270">
    <property type="term" value="F:zinc ion binding"/>
    <property type="evidence" value="ECO:0007669"/>
    <property type="project" value="UniProtKB-KW"/>
</dbReference>
<name>A0A7S4S5J0_9DINO</name>
<dbReference type="AlphaFoldDB" id="A0A7S4S5J0"/>
<proteinExistence type="predicted"/>
<evidence type="ECO:0000259" key="3">
    <source>
        <dbReference type="PROSITE" id="PS50103"/>
    </source>
</evidence>
<reference evidence="4" key="1">
    <citation type="submission" date="2021-01" db="EMBL/GenBank/DDBJ databases">
        <authorList>
            <person name="Corre E."/>
            <person name="Pelletier E."/>
            <person name="Niang G."/>
            <person name="Scheremetjew M."/>
            <person name="Finn R."/>
            <person name="Kale V."/>
            <person name="Holt S."/>
            <person name="Cochrane G."/>
            <person name="Meng A."/>
            <person name="Brown T."/>
            <person name="Cohen L."/>
        </authorList>
    </citation>
    <scope>NUCLEOTIDE SEQUENCE</scope>
    <source>
        <strain evidence="4">CCMP3105</strain>
    </source>
</reference>
<feature type="domain" description="C3H1-type" evidence="3">
    <location>
        <begin position="346"/>
        <end position="374"/>
    </location>
</feature>
<accession>A0A7S4S5J0</accession>
<sequence>MAQAAGSLGRSSRLPRWASAAMGRAWHAGALAAEECADEDIAQLLMTLRGAGVDCREEEEEDEDDLPYGKGAFEKFAGWPEIASDGESETTHAASENHLADISSGSDDELRGPAALRIMRPASASALGFCGFGSVQEESGVGLVDLHPAEGRRRGDELLSLLLVRPTLPDVQKAAPPPPPKQPPPPPHAPPPPPPRPAGTGPSGVATPAGPPLLAAWASEREALRRSSADLRLALCSAAPSVVPEVSTATAGSQHAAAVSEAASRAFGADLAEVVRGPSGYALLLRGREGAALRRGGREQLDTLGCALWPLLVPDVVGMQSEMEAEAGQVSSGSRLTVWCLAAGEGNTRSLCWDFARCGACPRGGRCRWLHAEHPTYNFTIELVALA</sequence>
<dbReference type="PROSITE" id="PS50103">
    <property type="entry name" value="ZF_C3H1"/>
    <property type="match status" value="1"/>
</dbReference>
<gene>
    <name evidence="4" type="ORF">AMON00008_LOCUS45255</name>
</gene>
<dbReference type="EMBL" id="HBNR01064097">
    <property type="protein sequence ID" value="CAE4635034.1"/>
    <property type="molecule type" value="Transcribed_RNA"/>
</dbReference>